<protein>
    <submittedName>
        <fullName evidence="3">GNAT family N-acetyltransferase</fullName>
    </submittedName>
</protein>
<dbReference type="AlphaFoldDB" id="A0A6I4MYT3"/>
<reference evidence="3" key="1">
    <citation type="submission" date="2019-12" db="EMBL/GenBank/DDBJ databases">
        <title>Actinomadura physcomitrii sp. nov., a novel actinomycete isolated from moss [Physcomitrium sphaericum (Ludw) Fuernr].</title>
        <authorList>
            <person name="Zhuang X."/>
        </authorList>
    </citation>
    <scope>NUCLEOTIDE SEQUENCE [LARGE SCALE GENOMIC DNA]</scope>
    <source>
        <strain evidence="3">LD22</strain>
    </source>
</reference>
<dbReference type="InterPro" id="IPR000182">
    <property type="entry name" value="GNAT_dom"/>
</dbReference>
<dbReference type="Pfam" id="PF13302">
    <property type="entry name" value="Acetyltransf_3"/>
    <property type="match status" value="1"/>
</dbReference>
<feature type="domain" description="N-acetyltransferase" evidence="2">
    <location>
        <begin position="90"/>
        <end position="235"/>
    </location>
</feature>
<organism evidence="3 4">
    <name type="scientific">Actinomadura physcomitrii</name>
    <dbReference type="NCBI Taxonomy" id="2650748"/>
    <lineage>
        <taxon>Bacteria</taxon>
        <taxon>Bacillati</taxon>
        <taxon>Actinomycetota</taxon>
        <taxon>Actinomycetes</taxon>
        <taxon>Streptosporangiales</taxon>
        <taxon>Thermomonosporaceae</taxon>
        <taxon>Actinomadura</taxon>
    </lineage>
</organism>
<comment type="caution">
    <text evidence="3">The sequence shown here is derived from an EMBL/GenBank/DDBJ whole genome shotgun (WGS) entry which is preliminary data.</text>
</comment>
<evidence type="ECO:0000313" key="3">
    <source>
        <dbReference type="EMBL" id="MWA07516.1"/>
    </source>
</evidence>
<evidence type="ECO:0000256" key="1">
    <source>
        <dbReference type="SAM" id="MobiDB-lite"/>
    </source>
</evidence>
<name>A0A6I4MYT3_9ACTN</name>
<dbReference type="InterPro" id="IPR016181">
    <property type="entry name" value="Acyl_CoA_acyltransferase"/>
</dbReference>
<evidence type="ECO:0000259" key="2">
    <source>
        <dbReference type="Pfam" id="PF13302"/>
    </source>
</evidence>
<feature type="region of interest" description="Disordered" evidence="1">
    <location>
        <begin position="262"/>
        <end position="297"/>
    </location>
</feature>
<dbReference type="GO" id="GO:0016747">
    <property type="term" value="F:acyltransferase activity, transferring groups other than amino-acyl groups"/>
    <property type="evidence" value="ECO:0007669"/>
    <property type="project" value="InterPro"/>
</dbReference>
<dbReference type="Gene3D" id="3.40.630.30">
    <property type="match status" value="1"/>
</dbReference>
<keyword evidence="4" id="KW-1185">Reference proteome</keyword>
<gene>
    <name evidence="3" type="ORF">F8568_045795</name>
</gene>
<sequence>MSLSCAMIAIDPPLARACPSTSRPSLPDTPGPPAPQTIFASERLPVEPAPLRCRSPHKTNAPGVMFVPPWTPETLGTCAPGRHALATPELFLRTATHADALPLLAAGSDPEAQRGLGWPAHLVVPAWRRRRALRWRMAMRPSSNGAPAIPLPNLFVALDRERPRLAGALGITPVSEGTGRAGGWLAPAYREPGPMAGLIEAWREIAHRHLGLTEVRCSVDPGNEVAIEAVRRVGLTAAETEDITLDDGRTVPLVWHVSRDTSRAQCAAGQGPDWTETSPWAAVAGPSPQGAVEGARS</sequence>
<dbReference type="SUPFAM" id="SSF55729">
    <property type="entry name" value="Acyl-CoA N-acyltransferases (Nat)"/>
    <property type="match status" value="1"/>
</dbReference>
<dbReference type="Proteomes" id="UP000462055">
    <property type="component" value="Unassembled WGS sequence"/>
</dbReference>
<accession>A0A6I4MYT3</accession>
<evidence type="ECO:0000313" key="4">
    <source>
        <dbReference type="Proteomes" id="UP000462055"/>
    </source>
</evidence>
<dbReference type="EMBL" id="WBMS02000079">
    <property type="protein sequence ID" value="MWA07516.1"/>
    <property type="molecule type" value="Genomic_DNA"/>
</dbReference>
<proteinExistence type="predicted"/>